<dbReference type="RefSeq" id="WP_103358081.1">
    <property type="nucleotide sequence ID" value="NZ_CP113107.1"/>
</dbReference>
<evidence type="ECO:0000313" key="2">
    <source>
        <dbReference type="EMBL" id="PNZ27759.1"/>
    </source>
</evidence>
<dbReference type="PROSITE" id="PS50846">
    <property type="entry name" value="HMA_2"/>
    <property type="match status" value="1"/>
</dbReference>
<dbReference type="Proteomes" id="UP000242752">
    <property type="component" value="Unassembled WGS sequence"/>
</dbReference>
<dbReference type="AlphaFoldDB" id="A0A2K3YQ75"/>
<dbReference type="NCBIfam" id="NF047536">
    <property type="entry name" value="Cu_chaper_CsoZ"/>
    <property type="match status" value="1"/>
</dbReference>
<dbReference type="Gene3D" id="3.30.70.100">
    <property type="match status" value="1"/>
</dbReference>
<evidence type="ECO:0000313" key="3">
    <source>
        <dbReference type="Proteomes" id="UP000242752"/>
    </source>
</evidence>
<dbReference type="InterPro" id="IPR036163">
    <property type="entry name" value="HMA_dom_sf"/>
</dbReference>
<dbReference type="SUPFAM" id="SSF55008">
    <property type="entry name" value="HMA, heavy metal-associated domain"/>
    <property type="match status" value="1"/>
</dbReference>
<gene>
    <name evidence="2" type="ORF">CD122_05950</name>
</gene>
<sequence>MISTVVLSGLRSEEQKRQLETRLTNMIGVAAATVDIEKQTVTLSYETPANLNTLEKEIYDAGYPVINSYKGEN</sequence>
<dbReference type="InterPro" id="IPR006121">
    <property type="entry name" value="HMA_dom"/>
</dbReference>
<dbReference type="OrthoDB" id="2410348at2"/>
<organism evidence="2 3">
    <name type="scientific">Staphylococcus rostri</name>
    <dbReference type="NCBI Taxonomy" id="522262"/>
    <lineage>
        <taxon>Bacteria</taxon>
        <taxon>Bacillati</taxon>
        <taxon>Bacillota</taxon>
        <taxon>Bacilli</taxon>
        <taxon>Bacillales</taxon>
        <taxon>Staphylococcaceae</taxon>
        <taxon>Staphylococcus</taxon>
    </lineage>
</organism>
<evidence type="ECO:0000259" key="1">
    <source>
        <dbReference type="PROSITE" id="PS50846"/>
    </source>
</evidence>
<reference evidence="2 3" key="1">
    <citation type="submission" date="2017-08" db="EMBL/GenBank/DDBJ databases">
        <title>Draft genome sequences of 64 type strains of genus Staph aureus.</title>
        <authorList>
            <person name="Cole K."/>
            <person name="Golubchik T."/>
            <person name="Russell J."/>
            <person name="Foster D."/>
            <person name="Llewelyn M."/>
            <person name="Wilson D."/>
            <person name="Crook D."/>
            <person name="Paul J."/>
        </authorList>
    </citation>
    <scope>NUCLEOTIDE SEQUENCE [LARGE SCALE GENOMIC DNA]</scope>
    <source>
        <strain evidence="2 3">DSM 21968</strain>
    </source>
</reference>
<accession>A0A2K3YQ75</accession>
<keyword evidence="3" id="KW-1185">Reference proteome</keyword>
<feature type="domain" description="HMA" evidence="1">
    <location>
        <begin position="1"/>
        <end position="66"/>
    </location>
</feature>
<name>A0A2K3YQ75_9STAP</name>
<dbReference type="Pfam" id="PF00403">
    <property type="entry name" value="HMA"/>
    <property type="match status" value="1"/>
</dbReference>
<proteinExistence type="predicted"/>
<protein>
    <recommendedName>
        <fullName evidence="1">HMA domain-containing protein</fullName>
    </recommendedName>
</protein>
<dbReference type="GO" id="GO:0046872">
    <property type="term" value="F:metal ion binding"/>
    <property type="evidence" value="ECO:0007669"/>
    <property type="project" value="InterPro"/>
</dbReference>
<comment type="caution">
    <text evidence="2">The sequence shown here is derived from an EMBL/GenBank/DDBJ whole genome shotgun (WGS) entry which is preliminary data.</text>
</comment>
<dbReference type="EMBL" id="PPRF01000034">
    <property type="protein sequence ID" value="PNZ27759.1"/>
    <property type="molecule type" value="Genomic_DNA"/>
</dbReference>